<name>A0A3M7T7V0_BRAPC</name>
<gene>
    <name evidence="1" type="ORF">BpHYR1_007261</name>
</gene>
<keyword evidence="2" id="KW-1185">Reference proteome</keyword>
<sequence length="59" mass="7181">MVTRNSLNFFFNTRKATVGLKTHFGLLRVELFKIEVSKKFDYFNFYLYSYPEEALARYR</sequence>
<evidence type="ECO:0000313" key="1">
    <source>
        <dbReference type="EMBL" id="RNA44144.1"/>
    </source>
</evidence>
<protein>
    <submittedName>
        <fullName evidence="1">Uncharacterized protein</fullName>
    </submittedName>
</protein>
<dbReference type="AlphaFoldDB" id="A0A3M7T7V0"/>
<reference evidence="1 2" key="1">
    <citation type="journal article" date="2018" name="Sci. Rep.">
        <title>Genomic signatures of local adaptation to the degree of environmental predictability in rotifers.</title>
        <authorList>
            <person name="Franch-Gras L."/>
            <person name="Hahn C."/>
            <person name="Garcia-Roger E.M."/>
            <person name="Carmona M.J."/>
            <person name="Serra M."/>
            <person name="Gomez A."/>
        </authorList>
    </citation>
    <scope>NUCLEOTIDE SEQUENCE [LARGE SCALE GENOMIC DNA]</scope>
    <source>
        <strain evidence="1">HYR1</strain>
    </source>
</reference>
<accession>A0A3M7T7V0</accession>
<organism evidence="1 2">
    <name type="scientific">Brachionus plicatilis</name>
    <name type="common">Marine rotifer</name>
    <name type="synonym">Brachionus muelleri</name>
    <dbReference type="NCBI Taxonomy" id="10195"/>
    <lineage>
        <taxon>Eukaryota</taxon>
        <taxon>Metazoa</taxon>
        <taxon>Spiralia</taxon>
        <taxon>Gnathifera</taxon>
        <taxon>Rotifera</taxon>
        <taxon>Eurotatoria</taxon>
        <taxon>Monogononta</taxon>
        <taxon>Pseudotrocha</taxon>
        <taxon>Ploima</taxon>
        <taxon>Brachionidae</taxon>
        <taxon>Brachionus</taxon>
    </lineage>
</organism>
<evidence type="ECO:0000313" key="2">
    <source>
        <dbReference type="Proteomes" id="UP000276133"/>
    </source>
</evidence>
<comment type="caution">
    <text evidence="1">The sequence shown here is derived from an EMBL/GenBank/DDBJ whole genome shotgun (WGS) entry which is preliminary data.</text>
</comment>
<dbReference type="Proteomes" id="UP000276133">
    <property type="component" value="Unassembled WGS sequence"/>
</dbReference>
<proteinExistence type="predicted"/>
<dbReference type="EMBL" id="REGN01000147">
    <property type="protein sequence ID" value="RNA44144.1"/>
    <property type="molecule type" value="Genomic_DNA"/>
</dbReference>